<gene>
    <name evidence="5" type="ORF">OS242_04270</name>
</gene>
<dbReference type="Gene3D" id="3.40.980.10">
    <property type="entry name" value="MoaB/Mog-like domain"/>
    <property type="match status" value="1"/>
</dbReference>
<sequence length="164" mass="17573">MARWKVGILTASDKGSAGEREDLSGQVIRELVQDVGAEVVQYNVVPDELHILKETLIKHCDIDRLDLVVTTGGTGLSPRDVTPEATLAVIEREVPGMAEAMRAVSLQKTPFAMLSRAVVGTRGGTLIVNLPGSPKGVRECLDVLLPVIPHALEILQGHTGEHKS</sequence>
<proteinExistence type="predicted"/>
<comment type="caution">
    <text evidence="5">The sequence shown here is derived from an EMBL/GenBank/DDBJ whole genome shotgun (WGS) entry which is preliminary data.</text>
</comment>
<dbReference type="PROSITE" id="PS01078">
    <property type="entry name" value="MOCF_BIOSYNTHESIS_1"/>
    <property type="match status" value="1"/>
</dbReference>
<dbReference type="PANTHER" id="PTHR43764:SF1">
    <property type="entry name" value="MOLYBDOPTERIN MOLYBDOTRANSFERASE"/>
    <property type="match status" value="1"/>
</dbReference>
<evidence type="ECO:0000259" key="4">
    <source>
        <dbReference type="SMART" id="SM00852"/>
    </source>
</evidence>
<evidence type="ECO:0000256" key="3">
    <source>
        <dbReference type="ARBA" id="ARBA00023150"/>
    </source>
</evidence>
<comment type="function">
    <text evidence="1">May be involved in the biosynthesis of molybdopterin.</text>
</comment>
<dbReference type="InterPro" id="IPR036425">
    <property type="entry name" value="MoaB/Mog-like_dom_sf"/>
</dbReference>
<dbReference type="InterPro" id="IPR008284">
    <property type="entry name" value="MoCF_biosynth_CS"/>
</dbReference>
<evidence type="ECO:0000313" key="5">
    <source>
        <dbReference type="EMBL" id="MCX7569175.1"/>
    </source>
</evidence>
<dbReference type="SUPFAM" id="SSF53218">
    <property type="entry name" value="Molybdenum cofactor biosynthesis proteins"/>
    <property type="match status" value="1"/>
</dbReference>
<accession>A0ABT3WWY1</accession>
<dbReference type="SMART" id="SM00852">
    <property type="entry name" value="MoCF_biosynth"/>
    <property type="match status" value="1"/>
</dbReference>
<dbReference type="NCBIfam" id="TIGR00177">
    <property type="entry name" value="molyb_syn"/>
    <property type="match status" value="1"/>
</dbReference>
<dbReference type="PANTHER" id="PTHR43764">
    <property type="entry name" value="MOLYBDENUM COFACTOR BIOSYNTHESIS"/>
    <property type="match status" value="1"/>
</dbReference>
<dbReference type="InterPro" id="IPR001453">
    <property type="entry name" value="MoaB/Mog_dom"/>
</dbReference>
<dbReference type="Pfam" id="PF00994">
    <property type="entry name" value="MoCF_biosynth"/>
    <property type="match status" value="1"/>
</dbReference>
<feature type="domain" description="MoaB/Mog" evidence="4">
    <location>
        <begin position="7"/>
        <end position="151"/>
    </location>
</feature>
<protein>
    <submittedName>
        <fullName evidence="5">MogA/MoaB family molybdenum cofactor biosynthesis protein</fullName>
    </submittedName>
</protein>
<comment type="pathway">
    <text evidence="2">Cofactor biosynthesis; molybdopterin biosynthesis.</text>
</comment>
<dbReference type="EMBL" id="JAPMLT010000001">
    <property type="protein sequence ID" value="MCX7569175.1"/>
    <property type="molecule type" value="Genomic_DNA"/>
</dbReference>
<name>A0ABT3WWY1_9BACL</name>
<keyword evidence="6" id="KW-1185">Reference proteome</keyword>
<keyword evidence="3" id="KW-0501">Molybdenum cofactor biosynthesis</keyword>
<dbReference type="CDD" id="cd00886">
    <property type="entry name" value="MogA_MoaB"/>
    <property type="match status" value="1"/>
</dbReference>
<dbReference type="Proteomes" id="UP001208017">
    <property type="component" value="Unassembled WGS sequence"/>
</dbReference>
<reference evidence="5 6" key="1">
    <citation type="submission" date="2022-11" db="EMBL/GenBank/DDBJ databases">
        <title>Study of microbial diversity in lake waters.</title>
        <authorList>
            <person name="Zhang J."/>
        </authorList>
    </citation>
    <scope>NUCLEOTIDE SEQUENCE [LARGE SCALE GENOMIC DNA]</scope>
    <source>
        <strain evidence="5 6">DT12</strain>
    </source>
</reference>
<dbReference type="RefSeq" id="WP_267150393.1">
    <property type="nucleotide sequence ID" value="NZ_JAPMLT010000001.1"/>
</dbReference>
<evidence type="ECO:0000256" key="1">
    <source>
        <dbReference type="ARBA" id="ARBA00003487"/>
    </source>
</evidence>
<evidence type="ECO:0000256" key="2">
    <source>
        <dbReference type="ARBA" id="ARBA00005046"/>
    </source>
</evidence>
<evidence type="ECO:0000313" key="6">
    <source>
        <dbReference type="Proteomes" id="UP001208017"/>
    </source>
</evidence>
<dbReference type="InterPro" id="IPR051920">
    <property type="entry name" value="MPT_Adenylyltrnsfr/MoaC-Rel"/>
</dbReference>
<organism evidence="5 6">
    <name type="scientific">Tumebacillus lacus</name>
    <dbReference type="NCBI Taxonomy" id="2995335"/>
    <lineage>
        <taxon>Bacteria</taxon>
        <taxon>Bacillati</taxon>
        <taxon>Bacillota</taxon>
        <taxon>Bacilli</taxon>
        <taxon>Bacillales</taxon>
        <taxon>Alicyclobacillaceae</taxon>
        <taxon>Tumebacillus</taxon>
    </lineage>
</organism>